<evidence type="ECO:0000256" key="1">
    <source>
        <dbReference type="SAM" id="Phobius"/>
    </source>
</evidence>
<keyword evidence="1" id="KW-0812">Transmembrane</keyword>
<evidence type="ECO:0000313" key="3">
    <source>
        <dbReference type="Proteomes" id="UP000009135"/>
    </source>
</evidence>
<dbReference type="HOGENOM" id="CLU_111546_1_0_14"/>
<dbReference type="KEGG" id="mhe:MHC_03045"/>
<reference evidence="2 3" key="1">
    <citation type="journal article" date="2012" name="J. Bacteriol.">
        <title>Complete genome sequence of Mycoplasma haemocanis strain Illinois.</title>
        <authorList>
            <person name="do Nascimento N.C."/>
            <person name="Guimaraes A.M."/>
            <person name="Santos A.P."/>
            <person name="Sanmiguel P.J."/>
            <person name="Messick J.B."/>
        </authorList>
    </citation>
    <scope>NUCLEOTIDE SEQUENCE [LARGE SCALE GENOMIC DNA]</scope>
    <source>
        <strain evidence="2 3">Illinois</strain>
    </source>
</reference>
<keyword evidence="1" id="KW-1133">Transmembrane helix</keyword>
<keyword evidence="1" id="KW-0472">Membrane</keyword>
<dbReference type="Proteomes" id="UP000009135">
    <property type="component" value="Chromosome"/>
</dbReference>
<dbReference type="STRING" id="1111676.MHC_03045"/>
<gene>
    <name evidence="2" type="ordered locus">MHC_03045</name>
</gene>
<dbReference type="AlphaFoldDB" id="H6N747"/>
<evidence type="ECO:0000313" key="2">
    <source>
        <dbReference type="EMBL" id="AEW45469.2"/>
    </source>
</evidence>
<accession>H6N747</accession>
<organism evidence="2 3">
    <name type="scientific">Mycoplasma haemocanis (strain Illinois)</name>
    <dbReference type="NCBI Taxonomy" id="1111676"/>
    <lineage>
        <taxon>Bacteria</taxon>
        <taxon>Bacillati</taxon>
        <taxon>Mycoplasmatota</taxon>
        <taxon>Mollicutes</taxon>
        <taxon>Mycoplasmataceae</taxon>
        <taxon>Mycoplasma</taxon>
    </lineage>
</organism>
<sequence>MVPVRSMSYGLFKLSAFMGIAVASGGITVSSLIFSVSKDESTTYKTSSYRSSKENLELPNFNTQVEKRNEPSTVAKKCVIFETDEATGSGSTRNITKILKRYDNLNQFLKDITDNRHNKFKNDVSEACSRKNLNDHQGDITVYVYKKSDGLWNYTQFLQKKDWSKDPEIRKNSPGVNLD</sequence>
<dbReference type="EMBL" id="CP003199">
    <property type="protein sequence ID" value="AEW45469.2"/>
    <property type="molecule type" value="Genomic_DNA"/>
</dbReference>
<protein>
    <submittedName>
        <fullName evidence="2">Uncharacterized protein</fullName>
    </submittedName>
</protein>
<keyword evidence="3" id="KW-1185">Reference proteome</keyword>
<feature type="transmembrane region" description="Helical" evidence="1">
    <location>
        <begin position="12"/>
        <end position="36"/>
    </location>
</feature>
<name>H6N747_MYCHN</name>
<proteinExistence type="predicted"/>